<name>A0A0V1INT2_TRIPS</name>
<dbReference type="AlphaFoldDB" id="A0A0V1INT2"/>
<evidence type="ECO:0000313" key="1">
    <source>
        <dbReference type="EMBL" id="KRZ24344.1"/>
    </source>
</evidence>
<gene>
    <name evidence="1" type="ORF">T4B_4374</name>
</gene>
<organism evidence="1 2">
    <name type="scientific">Trichinella pseudospiralis</name>
    <name type="common">Parasitic roundworm</name>
    <dbReference type="NCBI Taxonomy" id="6337"/>
    <lineage>
        <taxon>Eukaryota</taxon>
        <taxon>Metazoa</taxon>
        <taxon>Ecdysozoa</taxon>
        <taxon>Nematoda</taxon>
        <taxon>Enoplea</taxon>
        <taxon>Dorylaimia</taxon>
        <taxon>Trichinellida</taxon>
        <taxon>Trichinellidae</taxon>
        <taxon>Trichinella</taxon>
    </lineage>
</organism>
<protein>
    <submittedName>
        <fullName evidence="1">Uncharacterized protein</fullName>
    </submittedName>
</protein>
<proteinExistence type="predicted"/>
<dbReference type="Proteomes" id="UP000054805">
    <property type="component" value="Unassembled WGS sequence"/>
</dbReference>
<evidence type="ECO:0000313" key="2">
    <source>
        <dbReference type="Proteomes" id="UP000054805"/>
    </source>
</evidence>
<reference evidence="1 2" key="1">
    <citation type="submission" date="2015-01" db="EMBL/GenBank/DDBJ databases">
        <title>Evolution of Trichinella species and genotypes.</title>
        <authorList>
            <person name="Korhonen P.K."/>
            <person name="Edoardo P."/>
            <person name="Giuseppe L.R."/>
            <person name="Gasser R.B."/>
        </authorList>
    </citation>
    <scope>NUCLEOTIDE SEQUENCE [LARGE SCALE GENOMIC DNA]</scope>
    <source>
        <strain evidence="1">ISS588</strain>
    </source>
</reference>
<keyword evidence="2" id="KW-1185">Reference proteome</keyword>
<dbReference type="EMBL" id="JYDS01000123">
    <property type="protein sequence ID" value="KRZ24344.1"/>
    <property type="molecule type" value="Genomic_DNA"/>
</dbReference>
<accession>A0A0V1INT2</accession>
<sequence length="71" mass="7768">MKFFESTSGKLGLMPGASMWRHLSEDNAAVRLRFSFSSIGYLKQVTLVDMREPVQCQSAANGISCVGVGRL</sequence>
<comment type="caution">
    <text evidence="1">The sequence shown here is derived from an EMBL/GenBank/DDBJ whole genome shotgun (WGS) entry which is preliminary data.</text>
</comment>